<dbReference type="PANTHER" id="PTHR30290:SF72">
    <property type="entry name" value="HTH-TYPE TRANSCRIPTIONAL REGULATOR SGRR"/>
    <property type="match status" value="1"/>
</dbReference>
<sequence length="682" mass="77209">MQLIEHYAELYRRWKPEKEREEVQVTVPAIAECLHCTERNAKLLIRAMRLNGWIAWHPGGGRGRSSRLRFIAELDGLLLEQAEALLAAGSIEEAAALLQSPLLTERGRERLRYAVSRFFGYHIHTGDSGRRHLLRFPSYRRPGMLDPAYATRRTELHLIRQLFDTLVAYDAQSGQFRPGLAHHWERDAAARRWRFYLQKHVRFHNGAPCESEDVRATLERLMPPERPGGSPYGRLYGLLERVEPVHEHLVEIRCRDSCYGLLSLLASTAASVVPRQLPVNWAFRPEGTGPFLIARRDDRVLELAANPDYFMRGTNLDRVEMWFLPEMYEKVPMTTLLSLSFFGHAPGLRTQGGFPLPQEHHGIADISGANRDASRLYPLYEAESEMGGMNFLHYRETGESAELTEAWSQVEQADRGCKYLAIQQRRSGPLTDSPALRSLLYDAVRQETGIRLLGGNRGELADRFVRSPLLAEYTAAEADCRAGDGGSASEAPSCNRAGWPRPECKLQLVTYAGAGNERDAEWLKQALAPHGVTVSIRLVPYERLASGEVLAEADLLLLEQPADADDEWALGSILGCRQSPLRSCLPEKTLRRLDSALGRLAAEPLRSERLLQLVRLERELLADRSVIVWYRWRQTASYPSELEGVKINAFGWVDYRQLWFRESGSGWSAEHRLTDAERSDPG</sequence>
<dbReference type="PANTHER" id="PTHR30290">
    <property type="entry name" value="PERIPLASMIC BINDING COMPONENT OF ABC TRANSPORTER"/>
    <property type="match status" value="1"/>
</dbReference>
<feature type="domain" description="Solute-binding protein family 5" evidence="2">
    <location>
        <begin position="176"/>
        <end position="325"/>
    </location>
</feature>
<name>A0ABY4RUY1_9BACL</name>
<dbReference type="InterPro" id="IPR025370">
    <property type="entry name" value="SgrR_HTH_N"/>
</dbReference>
<evidence type="ECO:0000259" key="3">
    <source>
        <dbReference type="Pfam" id="PF12793"/>
    </source>
</evidence>
<protein>
    <submittedName>
        <fullName evidence="4">HTH-type transcriptional regulator SgrR</fullName>
    </submittedName>
</protein>
<organism evidence="4 5">
    <name type="scientific">Paenibacillus konkukensis</name>
    <dbReference type="NCBI Taxonomy" id="2020716"/>
    <lineage>
        <taxon>Bacteria</taxon>
        <taxon>Bacillati</taxon>
        <taxon>Bacillota</taxon>
        <taxon>Bacilli</taxon>
        <taxon>Bacillales</taxon>
        <taxon>Paenibacillaceae</taxon>
        <taxon>Paenibacillus</taxon>
    </lineage>
</organism>
<dbReference type="Pfam" id="PF00496">
    <property type="entry name" value="SBP_bac_5"/>
    <property type="match status" value="1"/>
</dbReference>
<proteinExistence type="predicted"/>
<keyword evidence="5" id="KW-1185">Reference proteome</keyword>
<evidence type="ECO:0000256" key="1">
    <source>
        <dbReference type="ARBA" id="ARBA00023125"/>
    </source>
</evidence>
<dbReference type="Pfam" id="PF12793">
    <property type="entry name" value="SgrR_N"/>
    <property type="match status" value="1"/>
</dbReference>
<dbReference type="SUPFAM" id="SSF53850">
    <property type="entry name" value="Periplasmic binding protein-like II"/>
    <property type="match status" value="2"/>
</dbReference>
<dbReference type="Proteomes" id="UP001057134">
    <property type="component" value="Chromosome"/>
</dbReference>
<accession>A0ABY4RUY1</accession>
<dbReference type="Gene3D" id="3.10.105.10">
    <property type="entry name" value="Dipeptide-binding Protein, Domain 3"/>
    <property type="match status" value="1"/>
</dbReference>
<reference evidence="4" key="1">
    <citation type="submission" date="2018-02" db="EMBL/GenBank/DDBJ databases">
        <authorList>
            <person name="Kim S.-K."/>
            <person name="Jung H.-I."/>
            <person name="Lee S.-W."/>
        </authorList>
    </citation>
    <scope>NUCLEOTIDE SEQUENCE</scope>
    <source>
        <strain evidence="4">SK3146</strain>
    </source>
</reference>
<dbReference type="RefSeq" id="WP_249860848.1">
    <property type="nucleotide sequence ID" value="NZ_CP027059.1"/>
</dbReference>
<keyword evidence="1" id="KW-0238">DNA-binding</keyword>
<evidence type="ECO:0000313" key="4">
    <source>
        <dbReference type="EMBL" id="UQZ85184.1"/>
    </source>
</evidence>
<dbReference type="Gene3D" id="3.40.190.10">
    <property type="entry name" value="Periplasmic binding protein-like II"/>
    <property type="match status" value="1"/>
</dbReference>
<feature type="domain" description="Transcriptional regulator SgrR N-terminal HTH" evidence="3">
    <location>
        <begin position="6"/>
        <end position="99"/>
    </location>
</feature>
<dbReference type="EMBL" id="CP027059">
    <property type="protein sequence ID" value="UQZ85184.1"/>
    <property type="molecule type" value="Genomic_DNA"/>
</dbReference>
<dbReference type="InterPro" id="IPR000914">
    <property type="entry name" value="SBP_5_dom"/>
</dbReference>
<gene>
    <name evidence="4" type="primary">sgrR_1</name>
    <name evidence="4" type="ORF">SK3146_04467</name>
</gene>
<evidence type="ECO:0000259" key="2">
    <source>
        <dbReference type="Pfam" id="PF00496"/>
    </source>
</evidence>
<evidence type="ECO:0000313" key="5">
    <source>
        <dbReference type="Proteomes" id="UP001057134"/>
    </source>
</evidence>
<reference evidence="4" key="2">
    <citation type="journal article" date="2021" name="J Anim Sci Technol">
        <title>Complete genome sequence of Paenibacillus konkukensis sp. nov. SK3146 as a potential probiotic strain.</title>
        <authorList>
            <person name="Jung H.I."/>
            <person name="Park S."/>
            <person name="Niu K.M."/>
            <person name="Lee S.W."/>
            <person name="Kothari D."/>
            <person name="Yi K.J."/>
            <person name="Kim S.K."/>
        </authorList>
    </citation>
    <scope>NUCLEOTIDE SEQUENCE</scope>
    <source>
        <strain evidence="4">SK3146</strain>
    </source>
</reference>
<dbReference type="InterPro" id="IPR039424">
    <property type="entry name" value="SBP_5"/>
</dbReference>